<organism evidence="4 5">
    <name type="scientific">Colletotrichum orbiculare (strain 104-T / ATCC 96160 / CBS 514.97 / LARS 414 / MAFF 240422)</name>
    <name type="common">Cucumber anthracnose fungus</name>
    <name type="synonym">Colletotrichum lagenarium</name>
    <dbReference type="NCBI Taxonomy" id="1213857"/>
    <lineage>
        <taxon>Eukaryota</taxon>
        <taxon>Fungi</taxon>
        <taxon>Dikarya</taxon>
        <taxon>Ascomycota</taxon>
        <taxon>Pezizomycotina</taxon>
        <taxon>Sordariomycetes</taxon>
        <taxon>Hypocreomycetidae</taxon>
        <taxon>Glomerellales</taxon>
        <taxon>Glomerellaceae</taxon>
        <taxon>Colletotrichum</taxon>
        <taxon>Colletotrichum orbiculare species complex</taxon>
    </lineage>
</organism>
<feature type="region of interest" description="Disordered" evidence="3">
    <location>
        <begin position="88"/>
        <end position="160"/>
    </location>
</feature>
<dbReference type="PROSITE" id="PS50053">
    <property type="entry name" value="UBIQUITIN_2"/>
    <property type="match status" value="1"/>
</dbReference>
<dbReference type="InterPro" id="IPR019956">
    <property type="entry name" value="Ubiquitin_dom"/>
</dbReference>
<evidence type="ECO:0000256" key="1">
    <source>
        <dbReference type="ARBA" id="ARBA00004496"/>
    </source>
</evidence>
<dbReference type="EMBL" id="AMCV02000021">
    <property type="protein sequence ID" value="TDZ19145.1"/>
    <property type="molecule type" value="Genomic_DNA"/>
</dbReference>
<dbReference type="OrthoDB" id="428577at2759"/>
<keyword evidence="2" id="KW-0963">Cytoplasm</keyword>
<dbReference type="STRING" id="1213857.N4VRR0"/>
<dbReference type="PANTHER" id="PTHR10677">
    <property type="entry name" value="UBIQUILIN"/>
    <property type="match status" value="1"/>
</dbReference>
<dbReference type="GO" id="GO:0031593">
    <property type="term" value="F:polyubiquitin modification-dependent protein binding"/>
    <property type="evidence" value="ECO:0007669"/>
    <property type="project" value="TreeGrafter"/>
</dbReference>
<comment type="caution">
    <text evidence="4">The sequence shown here is derived from an EMBL/GenBank/DDBJ whole genome shotgun (WGS) entry which is preliminary data.</text>
</comment>
<dbReference type="Gene3D" id="3.10.20.90">
    <property type="entry name" value="Phosphatidylinositol 3-kinase Catalytic Subunit, Chain A, domain 1"/>
    <property type="match status" value="1"/>
</dbReference>
<dbReference type="Pfam" id="PF00240">
    <property type="entry name" value="ubiquitin"/>
    <property type="match status" value="1"/>
</dbReference>
<comment type="subcellular location">
    <subcellularLocation>
        <location evidence="1">Cytoplasm</location>
    </subcellularLocation>
</comment>
<dbReference type="SMART" id="SM00213">
    <property type="entry name" value="UBQ"/>
    <property type="match status" value="1"/>
</dbReference>
<accession>N4VRR0</accession>
<dbReference type="SUPFAM" id="SSF54236">
    <property type="entry name" value="Ubiquitin-like"/>
    <property type="match status" value="1"/>
</dbReference>
<dbReference type="GO" id="GO:0005829">
    <property type="term" value="C:cytosol"/>
    <property type="evidence" value="ECO:0007669"/>
    <property type="project" value="TreeGrafter"/>
</dbReference>
<evidence type="ECO:0000256" key="3">
    <source>
        <dbReference type="SAM" id="MobiDB-lite"/>
    </source>
</evidence>
<dbReference type="InterPro" id="IPR000626">
    <property type="entry name" value="Ubiquitin-like_dom"/>
</dbReference>
<gene>
    <name evidence="4" type="primary">RL40</name>
    <name evidence="4" type="ORF">Cob_v007923</name>
</gene>
<dbReference type="AlphaFoldDB" id="N4VRR0"/>
<protein>
    <submittedName>
        <fullName evidence="4">Ubiquitin-60S ribosomal protein L40</fullName>
    </submittedName>
</protein>
<keyword evidence="5" id="KW-1185">Reference proteome</keyword>
<dbReference type="GO" id="GO:0006511">
    <property type="term" value="P:ubiquitin-dependent protein catabolic process"/>
    <property type="evidence" value="ECO:0007669"/>
    <property type="project" value="TreeGrafter"/>
</dbReference>
<dbReference type="Proteomes" id="UP000014480">
    <property type="component" value="Unassembled WGS sequence"/>
</dbReference>
<proteinExistence type="predicted"/>
<dbReference type="InterPro" id="IPR015496">
    <property type="entry name" value="Ubiquilin"/>
</dbReference>
<evidence type="ECO:0000256" key="2">
    <source>
        <dbReference type="ARBA" id="ARBA00022490"/>
    </source>
</evidence>
<reference evidence="5" key="1">
    <citation type="journal article" date="2013" name="New Phytol.">
        <title>Comparative genomic and transcriptomic analyses reveal the hemibiotrophic stage shift of Colletotrichum fungi.</title>
        <authorList>
            <person name="Gan P."/>
            <person name="Ikeda K."/>
            <person name="Irieda H."/>
            <person name="Narusaka M."/>
            <person name="O'Connell R.J."/>
            <person name="Narusaka Y."/>
            <person name="Takano Y."/>
            <person name="Kubo Y."/>
            <person name="Shirasu K."/>
        </authorList>
    </citation>
    <scope>NUCLEOTIDE SEQUENCE [LARGE SCALE GENOMIC DNA]</scope>
    <source>
        <strain evidence="5">104-T / ATCC 96160 / CBS 514.97 / LARS 414 / MAFF 240422</strain>
    </source>
</reference>
<keyword evidence="4" id="KW-0689">Ribosomal protein</keyword>
<sequence>MDYITIVFRGRSRVMARPDSYSALTDKARAGFNISDDVCSDSLVFSLTPLFYDYEVELDSSAYGLVTNMSTLRLDISDLATPAVARSCSDGLDESADPDSGTDANDSAEIPHYSTSLTERASKRRRHSIDDLSDDDDIKREVTVASPRAGGGGKSRNSPCLREQPQRYLSLHIKYRGWAPDGPVSVPLWSTVGDLKAAVHELFGFPEDIQRFIFAGKQLEDHRGLHEYRIQQDDTVYMALRFRGGKPAVYLLSPTPIEDISVSVALSHHWTFSTIYPLTEPRALSDRRCAISWKVSTKANGDLSDYGTGLDCRYLFWEADAVADDNALESDVYPFNPQNPKLRRAGSSAFILSFNDFVPYLDRALKSMTLTTEMRTDFVVYWLPALQKIRDRGLDVAFDFVPQADLEKVATLDTKPGPEAVARIFLLFDGVAKGAARSIIDMEGVDWPARIGMDAKAMQNTSLFRVLEWGGMEAKVV</sequence>
<dbReference type="InterPro" id="IPR029071">
    <property type="entry name" value="Ubiquitin-like_domsf"/>
</dbReference>
<evidence type="ECO:0000313" key="5">
    <source>
        <dbReference type="Proteomes" id="UP000014480"/>
    </source>
</evidence>
<reference evidence="5" key="2">
    <citation type="journal article" date="2019" name="Mol. Plant Microbe Interact.">
        <title>Genome sequence resources for four phytopathogenic fungi from the Colletotrichum orbiculare species complex.</title>
        <authorList>
            <person name="Gan P."/>
            <person name="Tsushima A."/>
            <person name="Narusaka M."/>
            <person name="Narusaka Y."/>
            <person name="Takano Y."/>
            <person name="Kubo Y."/>
            <person name="Shirasu K."/>
        </authorList>
    </citation>
    <scope>GENOME REANNOTATION</scope>
    <source>
        <strain evidence="5">104-T / ATCC 96160 / CBS 514.97 / LARS 414 / MAFF 240422</strain>
    </source>
</reference>
<dbReference type="GO" id="GO:0005840">
    <property type="term" value="C:ribosome"/>
    <property type="evidence" value="ECO:0007669"/>
    <property type="project" value="UniProtKB-KW"/>
</dbReference>
<name>N4VRR0_COLOR</name>
<keyword evidence="4" id="KW-0687">Ribonucleoprotein</keyword>
<dbReference type="eggNOG" id="KOG0004">
    <property type="taxonomic scope" value="Eukaryota"/>
</dbReference>
<evidence type="ECO:0000313" key="4">
    <source>
        <dbReference type="EMBL" id="TDZ19145.1"/>
    </source>
</evidence>
<dbReference type="PANTHER" id="PTHR10677:SF16">
    <property type="entry name" value="UBIQUILIN-1"/>
    <property type="match status" value="1"/>
</dbReference>
<dbReference type="HOGENOM" id="CLU_028134_0_0_1"/>
<dbReference type="PRINTS" id="PR00348">
    <property type="entry name" value="UBIQUITIN"/>
</dbReference>